<evidence type="ECO:0000313" key="2">
    <source>
        <dbReference type="EMBL" id="KAJ7698388.1"/>
    </source>
</evidence>
<evidence type="ECO:0000259" key="1">
    <source>
        <dbReference type="Pfam" id="PF22942"/>
    </source>
</evidence>
<dbReference type="Proteomes" id="UP001221757">
    <property type="component" value="Unassembled WGS sequence"/>
</dbReference>
<protein>
    <recommendedName>
        <fullName evidence="1">DUF7025 domain-containing protein</fullName>
    </recommendedName>
</protein>
<dbReference type="InterPro" id="IPR054289">
    <property type="entry name" value="DUF7025"/>
</dbReference>
<reference evidence="2" key="1">
    <citation type="submission" date="2023-03" db="EMBL/GenBank/DDBJ databases">
        <title>Massive genome expansion in bonnet fungi (Mycena s.s.) driven by repeated elements and novel gene families across ecological guilds.</title>
        <authorList>
            <consortium name="Lawrence Berkeley National Laboratory"/>
            <person name="Harder C.B."/>
            <person name="Miyauchi S."/>
            <person name="Viragh M."/>
            <person name="Kuo A."/>
            <person name="Thoen E."/>
            <person name="Andreopoulos B."/>
            <person name="Lu D."/>
            <person name="Skrede I."/>
            <person name="Drula E."/>
            <person name="Henrissat B."/>
            <person name="Morin E."/>
            <person name="Kohler A."/>
            <person name="Barry K."/>
            <person name="LaButti K."/>
            <person name="Morin E."/>
            <person name="Salamov A."/>
            <person name="Lipzen A."/>
            <person name="Mereny Z."/>
            <person name="Hegedus B."/>
            <person name="Baldrian P."/>
            <person name="Stursova M."/>
            <person name="Weitz H."/>
            <person name="Taylor A."/>
            <person name="Grigoriev I.V."/>
            <person name="Nagy L.G."/>
            <person name="Martin F."/>
            <person name="Kauserud H."/>
        </authorList>
    </citation>
    <scope>NUCLEOTIDE SEQUENCE</scope>
    <source>
        <strain evidence="2">CBHHK067</strain>
    </source>
</reference>
<sequence>MLGELAFLWTLFRPGTIIHSKIRGYDRAFKLASYNTIACGENAGFYLMGSSMDCDGKNFGLRAERLKIPPFGGSTDIGTLSTAPLDMRVRKAEIRAALMERGRRFQTMQGQRHGEYSGVVIEQSRDHDKKFNVRGLLALLFRVHWKLTTPRRFSKSRVMVDGISYNRIRADFAWEAAKEEAAT</sequence>
<keyword evidence="3" id="KW-1185">Reference proteome</keyword>
<evidence type="ECO:0000313" key="3">
    <source>
        <dbReference type="Proteomes" id="UP001221757"/>
    </source>
</evidence>
<proteinExistence type="predicted"/>
<dbReference type="EMBL" id="JARKIE010000026">
    <property type="protein sequence ID" value="KAJ7698388.1"/>
    <property type="molecule type" value="Genomic_DNA"/>
</dbReference>
<dbReference type="AlphaFoldDB" id="A0AAD7DU72"/>
<dbReference type="PANTHER" id="PTHR46411">
    <property type="entry name" value="FAMILY ATPASE, PUTATIVE-RELATED"/>
    <property type="match status" value="1"/>
</dbReference>
<dbReference type="PANTHER" id="PTHR46411:SF3">
    <property type="entry name" value="AAA+ ATPASE DOMAIN-CONTAINING PROTEIN"/>
    <property type="match status" value="1"/>
</dbReference>
<organism evidence="2 3">
    <name type="scientific">Mycena rosella</name>
    <name type="common">Pink bonnet</name>
    <name type="synonym">Agaricus rosellus</name>
    <dbReference type="NCBI Taxonomy" id="1033263"/>
    <lineage>
        <taxon>Eukaryota</taxon>
        <taxon>Fungi</taxon>
        <taxon>Dikarya</taxon>
        <taxon>Basidiomycota</taxon>
        <taxon>Agaricomycotina</taxon>
        <taxon>Agaricomycetes</taxon>
        <taxon>Agaricomycetidae</taxon>
        <taxon>Agaricales</taxon>
        <taxon>Marasmiineae</taxon>
        <taxon>Mycenaceae</taxon>
        <taxon>Mycena</taxon>
    </lineage>
</organism>
<accession>A0AAD7DU72</accession>
<comment type="caution">
    <text evidence="2">The sequence shown here is derived from an EMBL/GenBank/DDBJ whole genome shotgun (WGS) entry which is preliminary data.</text>
</comment>
<name>A0AAD7DU72_MYCRO</name>
<dbReference type="Pfam" id="PF22942">
    <property type="entry name" value="DUF7025"/>
    <property type="match status" value="1"/>
</dbReference>
<gene>
    <name evidence="2" type="ORF">B0H17DRAFT_1328657</name>
</gene>
<feature type="domain" description="DUF7025" evidence="1">
    <location>
        <begin position="7"/>
        <end position="87"/>
    </location>
</feature>